<organism evidence="7 8">
    <name type="scientific">Cruoricaptor ignavus</name>
    <dbReference type="NCBI Taxonomy" id="1118202"/>
    <lineage>
        <taxon>Bacteria</taxon>
        <taxon>Pseudomonadati</taxon>
        <taxon>Bacteroidota</taxon>
        <taxon>Flavobacteriia</taxon>
        <taxon>Flavobacteriales</taxon>
        <taxon>Weeksellaceae</taxon>
        <taxon>Cruoricaptor</taxon>
    </lineage>
</organism>
<protein>
    <submittedName>
        <fullName evidence="7">Methylamine utilisation protein MauE</fullName>
    </submittedName>
</protein>
<evidence type="ECO:0000259" key="6">
    <source>
        <dbReference type="Pfam" id="PF07291"/>
    </source>
</evidence>
<dbReference type="AlphaFoldDB" id="A0A1M6HUY1"/>
<dbReference type="OrthoDB" id="673785at2"/>
<evidence type="ECO:0000256" key="4">
    <source>
        <dbReference type="ARBA" id="ARBA00023136"/>
    </source>
</evidence>
<feature type="domain" description="Methylamine utilisation protein MauE" evidence="6">
    <location>
        <begin position="4"/>
        <end position="130"/>
    </location>
</feature>
<evidence type="ECO:0000256" key="3">
    <source>
        <dbReference type="ARBA" id="ARBA00022989"/>
    </source>
</evidence>
<reference evidence="7 8" key="1">
    <citation type="submission" date="2016-11" db="EMBL/GenBank/DDBJ databases">
        <authorList>
            <person name="Jaros S."/>
            <person name="Januszkiewicz K."/>
            <person name="Wedrychowicz H."/>
        </authorList>
    </citation>
    <scope>NUCLEOTIDE SEQUENCE [LARGE SCALE GENOMIC DNA]</scope>
    <source>
        <strain evidence="7 8">DSM 25479</strain>
    </source>
</reference>
<name>A0A1M6HUY1_9FLAO</name>
<dbReference type="RefSeq" id="WP_073181028.1">
    <property type="nucleotide sequence ID" value="NZ_FQYI01000020.1"/>
</dbReference>
<evidence type="ECO:0000313" key="7">
    <source>
        <dbReference type="EMBL" id="SHJ26015.1"/>
    </source>
</evidence>
<dbReference type="UniPathway" id="UPA00895"/>
<feature type="transmembrane region" description="Helical" evidence="5">
    <location>
        <begin position="7"/>
        <end position="27"/>
    </location>
</feature>
<keyword evidence="3 5" id="KW-1133">Transmembrane helix</keyword>
<comment type="subcellular location">
    <subcellularLocation>
        <location evidence="1">Membrane</location>
        <topology evidence="1">Multi-pass membrane protein</topology>
    </subcellularLocation>
</comment>
<keyword evidence="4 5" id="KW-0472">Membrane</keyword>
<dbReference type="GO" id="GO:0030416">
    <property type="term" value="P:methylamine metabolic process"/>
    <property type="evidence" value="ECO:0007669"/>
    <property type="project" value="InterPro"/>
</dbReference>
<evidence type="ECO:0000256" key="5">
    <source>
        <dbReference type="SAM" id="Phobius"/>
    </source>
</evidence>
<feature type="transmembrane region" description="Helical" evidence="5">
    <location>
        <begin position="111"/>
        <end position="130"/>
    </location>
</feature>
<accession>A0A1M6HUY1</accession>
<feature type="transmembrane region" description="Helical" evidence="5">
    <location>
        <begin position="79"/>
        <end position="99"/>
    </location>
</feature>
<dbReference type="Pfam" id="PF07291">
    <property type="entry name" value="MauE"/>
    <property type="match status" value="1"/>
</dbReference>
<dbReference type="InterPro" id="IPR009908">
    <property type="entry name" value="Methylamine_util_MauE"/>
</dbReference>
<keyword evidence="2 5" id="KW-0812">Transmembrane</keyword>
<feature type="transmembrane region" description="Helical" evidence="5">
    <location>
        <begin position="47"/>
        <end position="67"/>
    </location>
</feature>
<dbReference type="GO" id="GO:0016020">
    <property type="term" value="C:membrane"/>
    <property type="evidence" value="ECO:0007669"/>
    <property type="project" value="UniProtKB-SubCell"/>
</dbReference>
<evidence type="ECO:0000313" key="8">
    <source>
        <dbReference type="Proteomes" id="UP000184335"/>
    </source>
</evidence>
<dbReference type="EMBL" id="FQYI01000020">
    <property type="protein sequence ID" value="SHJ26015.1"/>
    <property type="molecule type" value="Genomic_DNA"/>
</dbReference>
<proteinExistence type="predicted"/>
<sequence>MKKKHLIDVICFLVSVIFIYAGVSKLLDNNNFVLQLYKSPLLPEFVIIPISIFFPIVEIIVGIFIFFENYRRLALYTSLVLYTLFTTYLIILNTFFIDIPCSCGGILGKMGYEIHIIFNLFFLIIIIIALNKYEKSK</sequence>
<keyword evidence="8" id="KW-1185">Reference proteome</keyword>
<evidence type="ECO:0000256" key="1">
    <source>
        <dbReference type="ARBA" id="ARBA00004141"/>
    </source>
</evidence>
<dbReference type="STRING" id="1118202.SAMN05443429_1203"/>
<gene>
    <name evidence="7" type="ORF">SAMN05443429_1203</name>
</gene>
<dbReference type="Proteomes" id="UP000184335">
    <property type="component" value="Unassembled WGS sequence"/>
</dbReference>
<evidence type="ECO:0000256" key="2">
    <source>
        <dbReference type="ARBA" id="ARBA00022692"/>
    </source>
</evidence>